<dbReference type="Proteomes" id="UP000286287">
    <property type="component" value="Unassembled WGS sequence"/>
</dbReference>
<protein>
    <submittedName>
        <fullName evidence="2">Uncharacterized protein</fullName>
    </submittedName>
</protein>
<feature type="compositionally biased region" description="Basic and acidic residues" evidence="1">
    <location>
        <begin position="1"/>
        <end position="11"/>
    </location>
</feature>
<sequence length="107" mass="11653">MSKSKAADRRQKQALIARHQPPPGPRPKDAAPTLAAEPPLAALGIAPLPSPPTCPPTHRLRPEQFILLELVKAGLHTSDEAQPSAYDTLQQLPDLKRLAREIMGFQL</sequence>
<organism evidence="2 3">
    <name type="scientific">Deinococcus cavernae</name>
    <dbReference type="NCBI Taxonomy" id="2320857"/>
    <lineage>
        <taxon>Bacteria</taxon>
        <taxon>Thermotogati</taxon>
        <taxon>Deinococcota</taxon>
        <taxon>Deinococci</taxon>
        <taxon>Deinococcales</taxon>
        <taxon>Deinococcaceae</taxon>
        <taxon>Deinococcus</taxon>
    </lineage>
</organism>
<feature type="region of interest" description="Disordered" evidence="1">
    <location>
        <begin position="1"/>
        <end position="38"/>
    </location>
</feature>
<proteinExistence type="predicted"/>
<evidence type="ECO:0000256" key="1">
    <source>
        <dbReference type="SAM" id="MobiDB-lite"/>
    </source>
</evidence>
<comment type="caution">
    <text evidence="2">The sequence shown here is derived from an EMBL/GenBank/DDBJ whole genome shotgun (WGS) entry which is preliminary data.</text>
</comment>
<gene>
    <name evidence="2" type="ORF">D3875_02815</name>
</gene>
<dbReference type="AlphaFoldDB" id="A0A418VFP8"/>
<accession>A0A418VFP8</accession>
<reference evidence="2 3" key="1">
    <citation type="submission" date="2018-09" db="EMBL/GenBank/DDBJ databases">
        <authorList>
            <person name="Zhu H."/>
        </authorList>
    </citation>
    <scope>NUCLEOTIDE SEQUENCE [LARGE SCALE GENOMIC DNA]</scope>
    <source>
        <strain evidence="2 3">K2S05-167</strain>
    </source>
</reference>
<keyword evidence="3" id="KW-1185">Reference proteome</keyword>
<dbReference type="RefSeq" id="WP_119760936.1">
    <property type="nucleotide sequence ID" value="NZ_QYUJ01000008.1"/>
</dbReference>
<evidence type="ECO:0000313" key="2">
    <source>
        <dbReference type="EMBL" id="RJF74944.1"/>
    </source>
</evidence>
<name>A0A418VFP8_9DEIO</name>
<evidence type="ECO:0000313" key="3">
    <source>
        <dbReference type="Proteomes" id="UP000286287"/>
    </source>
</evidence>
<dbReference type="EMBL" id="QYUJ01000008">
    <property type="protein sequence ID" value="RJF74944.1"/>
    <property type="molecule type" value="Genomic_DNA"/>
</dbReference>